<keyword evidence="9 13" id="KW-0067">ATP-binding</keyword>
<dbReference type="Proteomes" id="UP000185151">
    <property type="component" value="Unassembled WGS sequence"/>
</dbReference>
<sequence length="503" mass="54019">MQVTMRGIGKAFGPVRVLDGVEFNLGAGEIHALMGENGAGKSTLMKILSGVYQADAGEILIDGKPTPIRNTVEAERAGIAIIHQELNLIPQLSVMENLFLGREPSRFGVVDSAAMRKQARKWLDMVGAERIDPQAEAGHLSIGQQQLVEIAKALSLDARVLVMDEPTAALTHREIETLFEIMLALKARGVALVYVSHRMEEIFRICDKVSVLRDGQFVGERAVQDTSFDEVVRLMVGRELGDRFPKRAQTPGEVRFKVAGLADDGNISGISFDVRAGEVLGVAGLMGAGRSEILRTLFGLNRKTAGTVTLDGRTLEVRDASGAIDAGIGFVTEDRKSQGLVLGMSVRENATLVHLDRYARFGVVNDGAERAAVADLIKQLRIRTRDAELDVKSLSGGNQQKVVFAKWLVEPPKVLLLDEPTRGVDVGGKAEIYTIINQLASQGVAIVMVSSELPEVLAMSDRILVMHQGRQNGIFEAAGATQELIMTAATGGHAATVATSAAA</sequence>
<dbReference type="OrthoDB" id="8573945at2"/>
<dbReference type="FunFam" id="3.40.50.300:FF:000126">
    <property type="entry name" value="Galactose/methyl galactoside import ATP-binding protein MglA"/>
    <property type="match status" value="1"/>
</dbReference>
<reference evidence="13 14" key="1">
    <citation type="submission" date="2016-11" db="EMBL/GenBank/DDBJ databases">
        <authorList>
            <person name="Jaros S."/>
            <person name="Januszkiewicz K."/>
            <person name="Wedrychowicz H."/>
        </authorList>
    </citation>
    <scope>NUCLEOTIDE SEQUENCE [LARGE SCALE GENOMIC DNA]</scope>
    <source>
        <strain evidence="13 14">GAS95</strain>
    </source>
</reference>
<evidence type="ECO:0000256" key="8">
    <source>
        <dbReference type="ARBA" id="ARBA00022741"/>
    </source>
</evidence>
<dbReference type="PROSITE" id="PS50893">
    <property type="entry name" value="ABC_TRANSPORTER_2"/>
    <property type="match status" value="2"/>
</dbReference>
<dbReference type="InterPro" id="IPR027417">
    <property type="entry name" value="P-loop_NTPase"/>
</dbReference>
<accession>A0A1N6KQR7</accession>
<dbReference type="SUPFAM" id="SSF52540">
    <property type="entry name" value="P-loop containing nucleoside triphosphate hydrolases"/>
    <property type="match status" value="2"/>
</dbReference>
<dbReference type="PANTHER" id="PTHR43790:SF3">
    <property type="entry name" value="D-ALLOSE IMPORT ATP-BINDING PROTEIN ALSA-RELATED"/>
    <property type="match status" value="1"/>
</dbReference>
<evidence type="ECO:0000256" key="6">
    <source>
        <dbReference type="ARBA" id="ARBA00022597"/>
    </source>
</evidence>
<dbReference type="PROSITE" id="PS00211">
    <property type="entry name" value="ABC_TRANSPORTER_1"/>
    <property type="match status" value="1"/>
</dbReference>
<comment type="subcellular location">
    <subcellularLocation>
        <location evidence="2">Cell inner membrane</location>
    </subcellularLocation>
    <subcellularLocation>
        <location evidence="1">Cell membrane</location>
        <topology evidence="1">Peripheral membrane protein</topology>
    </subcellularLocation>
</comment>
<dbReference type="InterPro" id="IPR003593">
    <property type="entry name" value="AAA+_ATPase"/>
</dbReference>
<gene>
    <name evidence="13" type="ORF">SAMN05444165_4307</name>
</gene>
<evidence type="ECO:0000256" key="3">
    <source>
        <dbReference type="ARBA" id="ARBA00022448"/>
    </source>
</evidence>
<keyword evidence="7" id="KW-0677">Repeat</keyword>
<evidence type="ECO:0000256" key="9">
    <source>
        <dbReference type="ARBA" id="ARBA00022840"/>
    </source>
</evidence>
<dbReference type="Pfam" id="PF00005">
    <property type="entry name" value="ABC_tran"/>
    <property type="match status" value="2"/>
</dbReference>
<dbReference type="CDD" id="cd03216">
    <property type="entry name" value="ABC_Carb_Monos_I"/>
    <property type="match status" value="1"/>
</dbReference>
<evidence type="ECO:0000256" key="10">
    <source>
        <dbReference type="ARBA" id="ARBA00022967"/>
    </source>
</evidence>
<evidence type="ECO:0000256" key="7">
    <source>
        <dbReference type="ARBA" id="ARBA00022737"/>
    </source>
</evidence>
<keyword evidence="3" id="KW-0813">Transport</keyword>
<dbReference type="EMBL" id="FSRU01000002">
    <property type="protein sequence ID" value="SIO58865.1"/>
    <property type="molecule type" value="Genomic_DNA"/>
</dbReference>
<evidence type="ECO:0000256" key="11">
    <source>
        <dbReference type="ARBA" id="ARBA00023136"/>
    </source>
</evidence>
<keyword evidence="5" id="KW-0997">Cell inner membrane</keyword>
<dbReference type="Gene3D" id="3.40.50.300">
    <property type="entry name" value="P-loop containing nucleotide triphosphate hydrolases"/>
    <property type="match status" value="2"/>
</dbReference>
<keyword evidence="11" id="KW-0472">Membrane</keyword>
<evidence type="ECO:0000256" key="4">
    <source>
        <dbReference type="ARBA" id="ARBA00022475"/>
    </source>
</evidence>
<dbReference type="InterPro" id="IPR003439">
    <property type="entry name" value="ABC_transporter-like_ATP-bd"/>
</dbReference>
<evidence type="ECO:0000313" key="14">
    <source>
        <dbReference type="Proteomes" id="UP000185151"/>
    </source>
</evidence>
<evidence type="ECO:0000256" key="1">
    <source>
        <dbReference type="ARBA" id="ARBA00004202"/>
    </source>
</evidence>
<keyword evidence="6" id="KW-0762">Sugar transport</keyword>
<dbReference type="GO" id="GO:0015749">
    <property type="term" value="P:monosaccharide transmembrane transport"/>
    <property type="evidence" value="ECO:0007669"/>
    <property type="project" value="UniProtKB-ARBA"/>
</dbReference>
<keyword evidence="10" id="KW-1278">Translocase</keyword>
<dbReference type="PANTHER" id="PTHR43790">
    <property type="entry name" value="CARBOHYDRATE TRANSPORT ATP-BINDING PROTEIN MG119-RELATED"/>
    <property type="match status" value="1"/>
</dbReference>
<dbReference type="FunFam" id="3.40.50.300:FF:000127">
    <property type="entry name" value="Ribose import ATP-binding protein RbsA"/>
    <property type="match status" value="1"/>
</dbReference>
<feature type="domain" description="ABC transporter" evidence="12">
    <location>
        <begin position="248"/>
        <end position="497"/>
    </location>
</feature>
<evidence type="ECO:0000259" key="12">
    <source>
        <dbReference type="PROSITE" id="PS50893"/>
    </source>
</evidence>
<dbReference type="SMART" id="SM00382">
    <property type="entry name" value="AAA"/>
    <property type="match status" value="2"/>
</dbReference>
<dbReference type="GO" id="GO:0016887">
    <property type="term" value="F:ATP hydrolysis activity"/>
    <property type="evidence" value="ECO:0007669"/>
    <property type="project" value="InterPro"/>
</dbReference>
<dbReference type="RefSeq" id="WP_074298981.1">
    <property type="nucleotide sequence ID" value="NZ_FSRU01000002.1"/>
</dbReference>
<keyword evidence="8" id="KW-0547">Nucleotide-binding</keyword>
<dbReference type="InterPro" id="IPR017871">
    <property type="entry name" value="ABC_transporter-like_CS"/>
</dbReference>
<keyword evidence="14" id="KW-1185">Reference proteome</keyword>
<dbReference type="InterPro" id="IPR050107">
    <property type="entry name" value="ABC_carbohydrate_import_ATPase"/>
</dbReference>
<protein>
    <submittedName>
        <fullName evidence="13">Ribose ABC transporter ATP-binding protein</fullName>
    </submittedName>
</protein>
<evidence type="ECO:0000256" key="2">
    <source>
        <dbReference type="ARBA" id="ARBA00004533"/>
    </source>
</evidence>
<dbReference type="GO" id="GO:0005886">
    <property type="term" value="C:plasma membrane"/>
    <property type="evidence" value="ECO:0007669"/>
    <property type="project" value="UniProtKB-SubCell"/>
</dbReference>
<keyword evidence="4" id="KW-1003">Cell membrane</keyword>
<feature type="domain" description="ABC transporter" evidence="12">
    <location>
        <begin position="3"/>
        <end position="239"/>
    </location>
</feature>
<organism evidence="13 14">
    <name type="scientific">Paraburkholderia phenazinium</name>
    <dbReference type="NCBI Taxonomy" id="60549"/>
    <lineage>
        <taxon>Bacteria</taxon>
        <taxon>Pseudomonadati</taxon>
        <taxon>Pseudomonadota</taxon>
        <taxon>Betaproteobacteria</taxon>
        <taxon>Burkholderiales</taxon>
        <taxon>Burkholderiaceae</taxon>
        <taxon>Paraburkholderia</taxon>
    </lineage>
</organism>
<dbReference type="CDD" id="cd03215">
    <property type="entry name" value="ABC_Carb_Monos_II"/>
    <property type="match status" value="1"/>
</dbReference>
<evidence type="ECO:0000256" key="5">
    <source>
        <dbReference type="ARBA" id="ARBA00022519"/>
    </source>
</evidence>
<evidence type="ECO:0000313" key="13">
    <source>
        <dbReference type="EMBL" id="SIO58865.1"/>
    </source>
</evidence>
<dbReference type="GO" id="GO:0005524">
    <property type="term" value="F:ATP binding"/>
    <property type="evidence" value="ECO:0007669"/>
    <property type="project" value="UniProtKB-KW"/>
</dbReference>
<proteinExistence type="predicted"/>
<dbReference type="AlphaFoldDB" id="A0A1N6KQR7"/>
<name>A0A1N6KQR7_9BURK</name>